<sequence length="141" mass="14622">MTPASPSRRSQHGVAMIEVLVAVLILSFGVLGLIGLQARAVNVANDAEERNQAALLADEIIAAMWINRSTTVAADDVTAWDTTVGSRLPNGDGTVTAVPGDATLSGSAADIAITWKQPSRKTTDEGGTLSTRAYLPVVPVP</sequence>
<dbReference type="RefSeq" id="WP_184639334.1">
    <property type="nucleotide sequence ID" value="NZ_JACIFZ010000003.1"/>
</dbReference>
<dbReference type="InterPro" id="IPR013362">
    <property type="entry name" value="Pilus_4_PilV"/>
</dbReference>
<keyword evidence="1" id="KW-0812">Transmembrane</keyword>
<evidence type="ECO:0000313" key="2">
    <source>
        <dbReference type="EMBL" id="MBB4222600.1"/>
    </source>
</evidence>
<keyword evidence="1" id="KW-1133">Transmembrane helix</keyword>
<name>A0A840FT94_9BURK</name>
<dbReference type="Pfam" id="PF07963">
    <property type="entry name" value="N_methyl"/>
    <property type="match status" value="1"/>
</dbReference>
<dbReference type="AlphaFoldDB" id="A0A840FT94"/>
<reference evidence="2 3" key="1">
    <citation type="submission" date="2020-08" db="EMBL/GenBank/DDBJ databases">
        <title>Genomic Encyclopedia of Type Strains, Phase IV (KMG-V): Genome sequencing to study the core and pangenomes of soil and plant-associated prokaryotes.</title>
        <authorList>
            <person name="Whitman W."/>
        </authorList>
    </citation>
    <scope>NUCLEOTIDE SEQUENCE [LARGE SCALE GENOMIC DNA]</scope>
    <source>
        <strain evidence="2 3">34/80</strain>
    </source>
</reference>
<keyword evidence="1" id="KW-0472">Membrane</keyword>
<accession>A0A840FT94</accession>
<evidence type="ECO:0000256" key="1">
    <source>
        <dbReference type="SAM" id="Phobius"/>
    </source>
</evidence>
<dbReference type="InterPro" id="IPR012902">
    <property type="entry name" value="N_methyl_site"/>
</dbReference>
<gene>
    <name evidence="2" type="ORF">GGD71_003380</name>
</gene>
<dbReference type="EMBL" id="JACIFZ010000003">
    <property type="protein sequence ID" value="MBB4222600.1"/>
    <property type="molecule type" value="Genomic_DNA"/>
</dbReference>
<feature type="transmembrane region" description="Helical" evidence="1">
    <location>
        <begin position="12"/>
        <end position="36"/>
    </location>
</feature>
<dbReference type="Proteomes" id="UP000524450">
    <property type="component" value="Unassembled WGS sequence"/>
</dbReference>
<protein>
    <submittedName>
        <fullName evidence="2">Type IV pilus assembly protein PilV</fullName>
    </submittedName>
</protein>
<dbReference type="NCBIfam" id="TIGR02523">
    <property type="entry name" value="type_IV_pilV"/>
    <property type="match status" value="1"/>
</dbReference>
<evidence type="ECO:0000313" key="3">
    <source>
        <dbReference type="Proteomes" id="UP000524450"/>
    </source>
</evidence>
<organism evidence="2 3">
    <name type="scientific">Variovorax guangxiensis</name>
    <dbReference type="NCBI Taxonomy" id="1775474"/>
    <lineage>
        <taxon>Bacteria</taxon>
        <taxon>Pseudomonadati</taxon>
        <taxon>Pseudomonadota</taxon>
        <taxon>Betaproteobacteria</taxon>
        <taxon>Burkholderiales</taxon>
        <taxon>Comamonadaceae</taxon>
        <taxon>Variovorax</taxon>
    </lineage>
</organism>
<comment type="caution">
    <text evidence="2">The sequence shown here is derived from an EMBL/GenBank/DDBJ whole genome shotgun (WGS) entry which is preliminary data.</text>
</comment>
<proteinExistence type="predicted"/>